<evidence type="ECO:0000313" key="1">
    <source>
        <dbReference type="EMBL" id="MFD2415356.1"/>
    </source>
</evidence>
<name>A0ABW5FRM5_9PSEU</name>
<accession>A0ABW5FRM5</accession>
<evidence type="ECO:0000313" key="2">
    <source>
        <dbReference type="Proteomes" id="UP001597417"/>
    </source>
</evidence>
<keyword evidence="2" id="KW-1185">Reference proteome</keyword>
<organism evidence="1 2">
    <name type="scientific">Amycolatopsis pigmentata</name>
    <dbReference type="NCBI Taxonomy" id="450801"/>
    <lineage>
        <taxon>Bacteria</taxon>
        <taxon>Bacillati</taxon>
        <taxon>Actinomycetota</taxon>
        <taxon>Actinomycetes</taxon>
        <taxon>Pseudonocardiales</taxon>
        <taxon>Pseudonocardiaceae</taxon>
        <taxon>Amycolatopsis</taxon>
    </lineage>
</organism>
<dbReference type="Proteomes" id="UP001597417">
    <property type="component" value="Unassembled WGS sequence"/>
</dbReference>
<protein>
    <submittedName>
        <fullName evidence="1">Uncharacterized protein</fullName>
    </submittedName>
</protein>
<gene>
    <name evidence="1" type="ORF">ACFSXZ_03335</name>
</gene>
<dbReference type="EMBL" id="JBHUKR010000004">
    <property type="protein sequence ID" value="MFD2415356.1"/>
    <property type="molecule type" value="Genomic_DNA"/>
</dbReference>
<proteinExistence type="predicted"/>
<reference evidence="2" key="1">
    <citation type="journal article" date="2019" name="Int. J. Syst. Evol. Microbiol.">
        <title>The Global Catalogue of Microorganisms (GCM) 10K type strain sequencing project: providing services to taxonomists for standard genome sequencing and annotation.</title>
        <authorList>
            <consortium name="The Broad Institute Genomics Platform"/>
            <consortium name="The Broad Institute Genome Sequencing Center for Infectious Disease"/>
            <person name="Wu L."/>
            <person name="Ma J."/>
        </authorList>
    </citation>
    <scope>NUCLEOTIDE SEQUENCE [LARGE SCALE GENOMIC DNA]</scope>
    <source>
        <strain evidence="2">CGMCC 4.7645</strain>
    </source>
</reference>
<dbReference type="RefSeq" id="WP_378261080.1">
    <property type="nucleotide sequence ID" value="NZ_JBHUKR010000004.1"/>
</dbReference>
<sequence>MSCRLVVAVAVVVVVAATVLWAWRPWAGPQSSAASPSPTSHAAPPLTPDAAWSLAADLASADETRVQSAVAVNPAQPVDSNAVAA</sequence>
<comment type="caution">
    <text evidence="1">The sequence shown here is derived from an EMBL/GenBank/DDBJ whole genome shotgun (WGS) entry which is preliminary data.</text>
</comment>